<dbReference type="Pfam" id="PF08572">
    <property type="entry name" value="PRP3"/>
    <property type="match status" value="1"/>
</dbReference>
<protein>
    <submittedName>
        <fullName evidence="8">Protein RDM16</fullName>
    </submittedName>
</protein>
<comment type="subcellular location">
    <subcellularLocation>
        <location evidence="1">Nucleus</location>
    </subcellularLocation>
</comment>
<dbReference type="InterPro" id="IPR027104">
    <property type="entry name" value="Prp3"/>
</dbReference>
<evidence type="ECO:0000256" key="5">
    <source>
        <dbReference type="SAM" id="MobiDB-lite"/>
    </source>
</evidence>
<name>A0A3L6ERC1_MAIZE</name>
<feature type="compositionally biased region" description="Basic and acidic residues" evidence="5">
    <location>
        <begin position="192"/>
        <end position="204"/>
    </location>
</feature>
<feature type="region of interest" description="Disordered" evidence="5">
    <location>
        <begin position="1"/>
        <end position="223"/>
    </location>
</feature>
<gene>
    <name evidence="8" type="ORF">Zm00014a_008373</name>
</gene>
<accession>A0A3L6ERC1</accession>
<dbReference type="GO" id="GO:0000398">
    <property type="term" value="P:mRNA splicing, via spliceosome"/>
    <property type="evidence" value="ECO:0007669"/>
    <property type="project" value="InterPro"/>
</dbReference>
<evidence type="ECO:0000256" key="3">
    <source>
        <dbReference type="ARBA" id="ARBA00023187"/>
    </source>
</evidence>
<evidence type="ECO:0000313" key="8">
    <source>
        <dbReference type="EMBL" id="PWZ23614.1"/>
    </source>
</evidence>
<feature type="compositionally biased region" description="Basic and acidic residues" evidence="5">
    <location>
        <begin position="140"/>
        <end position="155"/>
    </location>
</feature>
<dbReference type="CDD" id="cd24162">
    <property type="entry name" value="Prp3_C"/>
    <property type="match status" value="1"/>
</dbReference>
<keyword evidence="4" id="KW-0539">Nucleus</keyword>
<keyword evidence="2" id="KW-0507">mRNA processing</keyword>
<feature type="compositionally biased region" description="Polar residues" evidence="5">
    <location>
        <begin position="209"/>
        <end position="222"/>
    </location>
</feature>
<feature type="compositionally biased region" description="Basic and acidic residues" evidence="5">
    <location>
        <begin position="165"/>
        <end position="180"/>
    </location>
</feature>
<reference evidence="8 9" key="1">
    <citation type="journal article" date="2018" name="Nat. Genet.">
        <title>Extensive intraspecific gene order and gene structural variations between Mo17 and other maize genomes.</title>
        <authorList>
            <person name="Sun S."/>
            <person name="Zhou Y."/>
            <person name="Chen J."/>
            <person name="Shi J."/>
            <person name="Zhao H."/>
            <person name="Zhao H."/>
            <person name="Song W."/>
            <person name="Zhang M."/>
            <person name="Cui Y."/>
            <person name="Dong X."/>
            <person name="Liu H."/>
            <person name="Ma X."/>
            <person name="Jiao Y."/>
            <person name="Wang B."/>
            <person name="Wei X."/>
            <person name="Stein J.C."/>
            <person name="Glaubitz J.C."/>
            <person name="Lu F."/>
            <person name="Yu G."/>
            <person name="Liang C."/>
            <person name="Fengler K."/>
            <person name="Li B."/>
            <person name="Rafalski A."/>
            <person name="Schnable P.S."/>
            <person name="Ware D.H."/>
            <person name="Buckler E.S."/>
            <person name="Lai J."/>
        </authorList>
    </citation>
    <scope>NUCLEOTIDE SEQUENCE [LARGE SCALE GENOMIC DNA]</scope>
    <source>
        <strain evidence="9">cv. Missouri 17</strain>
        <tissue evidence="8">Seedling</tissue>
    </source>
</reference>
<dbReference type="EMBL" id="NCVQ01000006">
    <property type="protein sequence ID" value="PWZ23614.1"/>
    <property type="molecule type" value="Genomic_DNA"/>
</dbReference>
<organism evidence="8">
    <name type="scientific">Zea mays</name>
    <name type="common">Maize</name>
    <dbReference type="NCBI Taxonomy" id="4577"/>
    <lineage>
        <taxon>Eukaryota</taxon>
        <taxon>Viridiplantae</taxon>
        <taxon>Streptophyta</taxon>
        <taxon>Embryophyta</taxon>
        <taxon>Tracheophyta</taxon>
        <taxon>Spermatophyta</taxon>
        <taxon>Magnoliopsida</taxon>
        <taxon>Liliopsida</taxon>
        <taxon>Poales</taxon>
        <taxon>Poaceae</taxon>
        <taxon>PACMAD clade</taxon>
        <taxon>Panicoideae</taxon>
        <taxon>Andropogonodae</taxon>
        <taxon>Andropogoneae</taxon>
        <taxon>Tripsacinae</taxon>
        <taxon>Zea</taxon>
    </lineage>
</organism>
<feature type="compositionally biased region" description="Basic and acidic residues" evidence="5">
    <location>
        <begin position="54"/>
        <end position="90"/>
    </location>
</feature>
<feature type="domain" description="Small nuclear ribonucleoprotein Prp3 C-terminal" evidence="6">
    <location>
        <begin position="735"/>
        <end position="861"/>
    </location>
</feature>
<feature type="compositionally biased region" description="Basic and acidic residues" evidence="5">
    <location>
        <begin position="1"/>
        <end position="26"/>
    </location>
</feature>
<feature type="domain" description="Pre-mRNA-splicing factor 3" evidence="7">
    <location>
        <begin position="487"/>
        <end position="710"/>
    </location>
</feature>
<evidence type="ECO:0000256" key="4">
    <source>
        <dbReference type="ARBA" id="ARBA00023242"/>
    </source>
</evidence>
<dbReference type="AlphaFoldDB" id="A0A3L6ERC1"/>
<dbReference type="PANTHER" id="PTHR14212:SF0">
    <property type="entry name" value="U4_U6 SMALL NUCLEAR RIBONUCLEOPROTEIN PRP3"/>
    <property type="match status" value="1"/>
</dbReference>
<comment type="caution">
    <text evidence="8">The sequence shown here is derived from an EMBL/GenBank/DDBJ whole genome shotgun (WGS) entry which is preliminary data.</text>
</comment>
<dbReference type="Pfam" id="PF06544">
    <property type="entry name" value="Prp3_C"/>
    <property type="match status" value="1"/>
</dbReference>
<dbReference type="ExpressionAtlas" id="A0A3L6ERC1">
    <property type="expression patterns" value="baseline and differential"/>
</dbReference>
<feature type="compositionally biased region" description="Basic and acidic residues" evidence="5">
    <location>
        <begin position="33"/>
        <end position="47"/>
    </location>
</feature>
<dbReference type="Proteomes" id="UP000251960">
    <property type="component" value="Chromosome 5"/>
</dbReference>
<proteinExistence type="predicted"/>
<evidence type="ECO:0000259" key="6">
    <source>
        <dbReference type="Pfam" id="PF06544"/>
    </source>
</evidence>
<accession>A0A3L6ERY2</accession>
<feature type="region of interest" description="Disordered" evidence="5">
    <location>
        <begin position="610"/>
        <end position="649"/>
    </location>
</feature>
<dbReference type="GO" id="GO:0046540">
    <property type="term" value="C:U4/U6 x U5 tri-snRNP complex"/>
    <property type="evidence" value="ECO:0007669"/>
    <property type="project" value="InterPro"/>
</dbReference>
<feature type="compositionally biased region" description="Pro residues" evidence="5">
    <location>
        <begin position="613"/>
        <end position="626"/>
    </location>
</feature>
<evidence type="ECO:0000313" key="9">
    <source>
        <dbReference type="Proteomes" id="UP000251960"/>
    </source>
</evidence>
<dbReference type="EMBL" id="NCVQ01000006">
    <property type="protein sequence ID" value="PWZ23615.1"/>
    <property type="molecule type" value="Genomic_DNA"/>
</dbReference>
<evidence type="ECO:0000256" key="1">
    <source>
        <dbReference type="ARBA" id="ARBA00004123"/>
    </source>
</evidence>
<dbReference type="InterPro" id="IPR013881">
    <property type="entry name" value="Pre-mRNA_splic_Prp3_dom"/>
</dbReference>
<dbReference type="PANTHER" id="PTHR14212">
    <property type="entry name" value="U4/U6-ASSOCIATED RNA SPLICING FACTOR-RELATED"/>
    <property type="match status" value="1"/>
</dbReference>
<feature type="compositionally biased region" description="Basic residues" evidence="5">
    <location>
        <begin position="633"/>
        <end position="642"/>
    </location>
</feature>
<dbReference type="InterPro" id="IPR010541">
    <property type="entry name" value="Prp3_C"/>
</dbReference>
<keyword evidence="3" id="KW-0508">mRNA splicing</keyword>
<evidence type="ECO:0000256" key="2">
    <source>
        <dbReference type="ARBA" id="ARBA00022664"/>
    </source>
</evidence>
<sequence>MDRDRSSRRTRNDDGHHRSRGRDDDRHRRRSRHDTEDHQHDGGDEDRRHRRHRDKDGGRGGEDDRRHRDHHDKDDSRCHRYRDGGDDDRRRGNRRSVSPSESPPPSAKRDRSSSRPRELVERRDSTDREPRSPSRKRKGHEGGGDGDEPGREGGKRARASVDPPPPKEERPRRERRRFEDVGANGKNGDVSKSSKEISSHEQKGELSINGDSQNGNGPNVSVITVAEAGSQQLLSAVPMPSSVPIPSKVSSITTNNANEGVSIRSDEVTVKSSTDGSATSAAGKSSNLSLDALAKAKKALQLKKELSEKLKKLPMLNNKLGTSVTAAQVSKEEAKTSVSAVDAQLFSKGEAKPTDVSVLPTSTISGTPAVGGAIGIPGLTNIPNLESVKRAQELAAKMGFRQDPQFGPLINLFPGTSTEVTVPQRPAKAPVLRLDAQGREIDEQGNVISMTKPTNLSTLKVNINKQKKEAFQIIKPDLDSLAKSSVHFDERMGINQKKLLRLKRPGFQFVEEGKLTRQAELQKIKSQFGEAQAKELKVKQAQLAKAKTEVDMNPNLIEVALGVRAPKQKQKEEIPEIEPWDAKILLSATYEDVSVEKLNLDKITIYVEHPEPYDPPAEPAPPPPQPLKLTKKEQKKLRTQRRLAKEKDRQEMIRQGLLEPPKPKVKMSNLMKVLGSEAVQDPTRMEMEIRTAAAEREQAHVDRNIARKLTPSERREKKERKLFDDPTNTVETIVCVYKIRDLSHPQTRFKVDVNAQENKLTGAAVITDSISVVVVEGGKKSIKRYNKLMLNRIDWAAAVGGDEDAEAEAEADKPVNSCELVWQGSVAKPTFHRFTVHNCRSESAAKKIFVDASVPHYWDLAVNSSEGSP</sequence>
<feature type="compositionally biased region" description="Basic and acidic residues" evidence="5">
    <location>
        <begin position="107"/>
        <end position="132"/>
    </location>
</feature>
<evidence type="ECO:0000259" key="7">
    <source>
        <dbReference type="Pfam" id="PF08572"/>
    </source>
</evidence>